<dbReference type="PANTHER" id="PTHR38926:SF72">
    <property type="entry name" value="IM:7136021-RELATED"/>
    <property type="match status" value="1"/>
</dbReference>
<dbReference type="InterPro" id="IPR036047">
    <property type="entry name" value="F-box-like_dom_sf"/>
</dbReference>
<dbReference type="CDD" id="cd09917">
    <property type="entry name" value="F-box_SF"/>
    <property type="match status" value="1"/>
</dbReference>
<evidence type="ECO:0000313" key="2">
    <source>
        <dbReference type="EMBL" id="RUS23567.1"/>
    </source>
</evidence>
<dbReference type="Proteomes" id="UP000274822">
    <property type="component" value="Unassembled WGS sequence"/>
</dbReference>
<organism evidence="2 3">
    <name type="scientific">Jimgerdemannia flammicorona</name>
    <dbReference type="NCBI Taxonomy" id="994334"/>
    <lineage>
        <taxon>Eukaryota</taxon>
        <taxon>Fungi</taxon>
        <taxon>Fungi incertae sedis</taxon>
        <taxon>Mucoromycota</taxon>
        <taxon>Mucoromycotina</taxon>
        <taxon>Endogonomycetes</taxon>
        <taxon>Endogonales</taxon>
        <taxon>Endogonaceae</taxon>
        <taxon>Jimgerdemannia</taxon>
    </lineage>
</organism>
<gene>
    <name evidence="2" type="ORF">BC938DRAFT_474947</name>
</gene>
<evidence type="ECO:0000313" key="3">
    <source>
        <dbReference type="Proteomes" id="UP000274822"/>
    </source>
</evidence>
<comment type="caution">
    <text evidence="2">The sequence shown here is derived from an EMBL/GenBank/DDBJ whole genome shotgun (WGS) entry which is preliminary data.</text>
</comment>
<protein>
    <recommendedName>
        <fullName evidence="1">F-box domain-containing protein</fullName>
    </recommendedName>
</protein>
<dbReference type="InterPro" id="IPR032675">
    <property type="entry name" value="LRR_dom_sf"/>
</dbReference>
<dbReference type="Gene3D" id="3.80.10.10">
    <property type="entry name" value="Ribonuclease Inhibitor"/>
    <property type="match status" value="1"/>
</dbReference>
<proteinExistence type="predicted"/>
<evidence type="ECO:0000259" key="1">
    <source>
        <dbReference type="Pfam" id="PF12937"/>
    </source>
</evidence>
<reference evidence="2 3" key="1">
    <citation type="journal article" date="2018" name="New Phytol.">
        <title>Phylogenomics of Endogonaceae and evolution of mycorrhizas within Mucoromycota.</title>
        <authorList>
            <person name="Chang Y."/>
            <person name="Desiro A."/>
            <person name="Na H."/>
            <person name="Sandor L."/>
            <person name="Lipzen A."/>
            <person name="Clum A."/>
            <person name="Barry K."/>
            <person name="Grigoriev I.V."/>
            <person name="Martin F.M."/>
            <person name="Stajich J.E."/>
            <person name="Smith M.E."/>
            <person name="Bonito G."/>
            <person name="Spatafora J.W."/>
        </authorList>
    </citation>
    <scope>NUCLEOTIDE SEQUENCE [LARGE SCALE GENOMIC DNA]</scope>
    <source>
        <strain evidence="2 3">AD002</strain>
    </source>
</reference>
<accession>A0A433Q1C4</accession>
<dbReference type="EMBL" id="RBNJ01019353">
    <property type="protein sequence ID" value="RUS23567.1"/>
    <property type="molecule type" value="Genomic_DNA"/>
</dbReference>
<sequence length="417" mass="47810">MPQPDLPSELLSDIFHYLIPTDTTIFNYDLLSASLVSPSWHRVARPLFANTHLRSLFQDRYYTHAELARTRVLLDESHCLGADDARLIERLRIRTSDDWFGFPPIPQESADHIYAILALARNLTDLHLNLNVPRGGHDALKTLYASLKPAHPTIRRLAVFHSIFSPAHDGIIDLIAHLPKLDGIELYRLDLLPELVSVLASREKMKHAVIRRPRVREFHLCIARWSNLRSLHISGPMDGCERVWEEVARSCPLLESFYYKRDKLFGVEGPGAREENAALSQIVTQCQKIESLYLDGIAGIGGEFLVATMREGRTLKNLSIIECENVVMEEGGEWENVEKPWPMLEHLTLSSCGIFDDAFVERVLERCERLHTVIFKGYTKEGLRWPTLFKTHGFEIDAKNVWRRELGYRKPFSQTPV</sequence>
<dbReference type="AlphaFoldDB" id="A0A433Q1C4"/>
<dbReference type="Pfam" id="PF12937">
    <property type="entry name" value="F-box-like"/>
    <property type="match status" value="1"/>
</dbReference>
<name>A0A433Q1C4_9FUNG</name>
<dbReference type="PANTHER" id="PTHR38926">
    <property type="entry name" value="F-BOX DOMAIN CONTAINING PROTEIN, EXPRESSED"/>
    <property type="match status" value="1"/>
</dbReference>
<dbReference type="InterPro" id="IPR001810">
    <property type="entry name" value="F-box_dom"/>
</dbReference>
<keyword evidence="3" id="KW-1185">Reference proteome</keyword>
<dbReference type="SUPFAM" id="SSF81383">
    <property type="entry name" value="F-box domain"/>
    <property type="match status" value="1"/>
</dbReference>
<dbReference type="SUPFAM" id="SSF52047">
    <property type="entry name" value="RNI-like"/>
    <property type="match status" value="1"/>
</dbReference>
<dbReference type="Gene3D" id="1.20.1280.50">
    <property type="match status" value="1"/>
</dbReference>
<feature type="domain" description="F-box" evidence="1">
    <location>
        <begin position="5"/>
        <end position="45"/>
    </location>
</feature>